<dbReference type="OrthoDB" id="2450055at2759"/>
<gene>
    <name evidence="1" type="ORF">FIBSPDRAFT_952545</name>
</gene>
<evidence type="ECO:0000313" key="1">
    <source>
        <dbReference type="EMBL" id="KZP22716.1"/>
    </source>
</evidence>
<proteinExistence type="predicted"/>
<dbReference type="AlphaFoldDB" id="A0A166L9G2"/>
<protein>
    <submittedName>
        <fullName evidence="1">Uncharacterized protein</fullName>
    </submittedName>
</protein>
<reference evidence="1 2" key="1">
    <citation type="journal article" date="2016" name="Mol. Biol. Evol.">
        <title>Comparative Genomics of Early-Diverging Mushroom-Forming Fungi Provides Insights into the Origins of Lignocellulose Decay Capabilities.</title>
        <authorList>
            <person name="Nagy L.G."/>
            <person name="Riley R."/>
            <person name="Tritt A."/>
            <person name="Adam C."/>
            <person name="Daum C."/>
            <person name="Floudas D."/>
            <person name="Sun H."/>
            <person name="Yadav J.S."/>
            <person name="Pangilinan J."/>
            <person name="Larsson K.H."/>
            <person name="Matsuura K."/>
            <person name="Barry K."/>
            <person name="Labutti K."/>
            <person name="Kuo R."/>
            <person name="Ohm R.A."/>
            <person name="Bhattacharya S.S."/>
            <person name="Shirouzu T."/>
            <person name="Yoshinaga Y."/>
            <person name="Martin F.M."/>
            <person name="Grigoriev I.V."/>
            <person name="Hibbett D.S."/>
        </authorList>
    </citation>
    <scope>NUCLEOTIDE SEQUENCE [LARGE SCALE GENOMIC DNA]</scope>
    <source>
        <strain evidence="1 2">CBS 109695</strain>
    </source>
</reference>
<dbReference type="Proteomes" id="UP000076532">
    <property type="component" value="Unassembled WGS sequence"/>
</dbReference>
<name>A0A166L9G2_9AGAM</name>
<organism evidence="1 2">
    <name type="scientific">Athelia psychrophila</name>
    <dbReference type="NCBI Taxonomy" id="1759441"/>
    <lineage>
        <taxon>Eukaryota</taxon>
        <taxon>Fungi</taxon>
        <taxon>Dikarya</taxon>
        <taxon>Basidiomycota</taxon>
        <taxon>Agaricomycotina</taxon>
        <taxon>Agaricomycetes</taxon>
        <taxon>Agaricomycetidae</taxon>
        <taxon>Atheliales</taxon>
        <taxon>Atheliaceae</taxon>
        <taxon>Athelia</taxon>
    </lineage>
</organism>
<dbReference type="STRING" id="436010.A0A166L9G2"/>
<accession>A0A166L9G2</accession>
<evidence type="ECO:0000313" key="2">
    <source>
        <dbReference type="Proteomes" id="UP000076532"/>
    </source>
</evidence>
<dbReference type="EMBL" id="KV417537">
    <property type="protein sequence ID" value="KZP22716.1"/>
    <property type="molecule type" value="Genomic_DNA"/>
</dbReference>
<keyword evidence="2" id="KW-1185">Reference proteome</keyword>
<sequence>MASDPLSQDLLYERAEIHKSCKSFETVINTLNDYCEAAGSMLALQKKLARALRDTASLRVTGAIPANALSASANIFDIMSDIDGKFGKIADKECDSISSEVKKWFKKLAKEEKVHDERISNANARI</sequence>